<proteinExistence type="predicted"/>
<accession>A0ABP9V0T8</accession>
<feature type="transmembrane region" description="Helical" evidence="1">
    <location>
        <begin position="88"/>
        <end position="106"/>
    </location>
</feature>
<keyword evidence="3" id="KW-1185">Reference proteome</keyword>
<feature type="transmembrane region" description="Helical" evidence="1">
    <location>
        <begin position="12"/>
        <end position="31"/>
    </location>
</feature>
<comment type="caution">
    <text evidence="2">The sequence shown here is derived from an EMBL/GenBank/DDBJ whole genome shotgun (WGS) entry which is preliminary data.</text>
</comment>
<dbReference type="Proteomes" id="UP001424741">
    <property type="component" value="Unassembled WGS sequence"/>
</dbReference>
<reference evidence="2 3" key="1">
    <citation type="submission" date="2024-02" db="EMBL/GenBank/DDBJ databases">
        <title>Rubritalea halochordaticola NBRC 107102.</title>
        <authorList>
            <person name="Ichikawa N."/>
            <person name="Katano-Makiyama Y."/>
            <person name="Hidaka K."/>
        </authorList>
    </citation>
    <scope>NUCLEOTIDE SEQUENCE [LARGE SCALE GENOMIC DNA]</scope>
    <source>
        <strain evidence="2 3">NBRC 107102</strain>
    </source>
</reference>
<sequence>MDWHFCKNPISPMIALQMGVILGGSLVVSGFMKLYGYTDDPNMYRWNNLPIFLHLWGLILLLLPAGWIVYLSVNTHQNGYYANSRQQIALGVVLTTILICIFYVGAMEAAFPSHRVRIAVQ</sequence>
<protein>
    <submittedName>
        <fullName evidence="2">Uncharacterized protein</fullName>
    </submittedName>
</protein>
<keyword evidence="1" id="KW-0472">Membrane</keyword>
<evidence type="ECO:0000313" key="2">
    <source>
        <dbReference type="EMBL" id="GAA5496306.1"/>
    </source>
</evidence>
<gene>
    <name evidence="2" type="ORF">Rhal01_02489</name>
</gene>
<evidence type="ECO:0000256" key="1">
    <source>
        <dbReference type="SAM" id="Phobius"/>
    </source>
</evidence>
<keyword evidence="1" id="KW-1133">Transmembrane helix</keyword>
<evidence type="ECO:0000313" key="3">
    <source>
        <dbReference type="Proteomes" id="UP001424741"/>
    </source>
</evidence>
<name>A0ABP9V0T8_9BACT</name>
<feature type="transmembrane region" description="Helical" evidence="1">
    <location>
        <begin position="51"/>
        <end position="73"/>
    </location>
</feature>
<organism evidence="2 3">
    <name type="scientific">Rubritalea halochordaticola</name>
    <dbReference type="NCBI Taxonomy" id="714537"/>
    <lineage>
        <taxon>Bacteria</taxon>
        <taxon>Pseudomonadati</taxon>
        <taxon>Verrucomicrobiota</taxon>
        <taxon>Verrucomicrobiia</taxon>
        <taxon>Verrucomicrobiales</taxon>
        <taxon>Rubritaleaceae</taxon>
        <taxon>Rubritalea</taxon>
    </lineage>
</organism>
<dbReference type="EMBL" id="BAABRL010000007">
    <property type="protein sequence ID" value="GAA5496306.1"/>
    <property type="molecule type" value="Genomic_DNA"/>
</dbReference>
<keyword evidence="1" id="KW-0812">Transmembrane</keyword>